<dbReference type="Proteomes" id="UP000831607">
    <property type="component" value="Chromosome"/>
</dbReference>
<feature type="transmembrane region" description="Helical" evidence="1">
    <location>
        <begin position="101"/>
        <end position="132"/>
    </location>
</feature>
<feature type="transmembrane region" description="Helical" evidence="1">
    <location>
        <begin position="181"/>
        <end position="201"/>
    </location>
</feature>
<feature type="domain" description="MgtC/SapB/SrpB/YhiD N-terminal" evidence="2">
    <location>
        <begin position="15"/>
        <end position="140"/>
    </location>
</feature>
<gene>
    <name evidence="4" type="ORF">DHf2319_01165</name>
</gene>
<keyword evidence="1" id="KW-1133">Transmembrane helix</keyword>
<feature type="transmembrane region" description="Helical" evidence="1">
    <location>
        <begin position="271"/>
        <end position="292"/>
    </location>
</feature>
<dbReference type="PANTHER" id="PTHR39084">
    <property type="entry name" value="MEMBRANE PROTEIN-RELATED"/>
    <property type="match status" value="1"/>
</dbReference>
<feature type="transmembrane region" description="Helical" evidence="1">
    <location>
        <begin position="6"/>
        <end position="25"/>
    </location>
</feature>
<dbReference type="PANTHER" id="PTHR39084:SF1">
    <property type="entry name" value="DUF4010 DOMAIN-CONTAINING PROTEIN"/>
    <property type="match status" value="1"/>
</dbReference>
<feature type="transmembrane region" description="Helical" evidence="1">
    <location>
        <begin position="152"/>
        <end position="169"/>
    </location>
</feature>
<evidence type="ECO:0000256" key="1">
    <source>
        <dbReference type="SAM" id="Phobius"/>
    </source>
</evidence>
<feature type="transmembrane region" description="Helical" evidence="1">
    <location>
        <begin position="45"/>
        <end position="62"/>
    </location>
</feature>
<feature type="transmembrane region" description="Helical" evidence="1">
    <location>
        <begin position="375"/>
        <end position="397"/>
    </location>
</feature>
<dbReference type="Pfam" id="PF13194">
    <property type="entry name" value="DUF4010"/>
    <property type="match status" value="1"/>
</dbReference>
<feature type="transmembrane region" description="Helical" evidence="1">
    <location>
        <begin position="403"/>
        <end position="425"/>
    </location>
</feature>
<feature type="transmembrane region" description="Helical" evidence="1">
    <location>
        <begin position="68"/>
        <end position="89"/>
    </location>
</feature>
<evidence type="ECO:0000259" key="2">
    <source>
        <dbReference type="Pfam" id="PF02308"/>
    </source>
</evidence>
<evidence type="ECO:0000313" key="4">
    <source>
        <dbReference type="EMBL" id="UOD50581.1"/>
    </source>
</evidence>
<accession>A0ABY4AJX6</accession>
<feature type="domain" description="DUF4010" evidence="3">
    <location>
        <begin position="188"/>
        <end position="399"/>
    </location>
</feature>
<organism evidence="4 5">
    <name type="scientific">Orrella daihaiensis</name>
    <dbReference type="NCBI Taxonomy" id="2782176"/>
    <lineage>
        <taxon>Bacteria</taxon>
        <taxon>Pseudomonadati</taxon>
        <taxon>Pseudomonadota</taxon>
        <taxon>Betaproteobacteria</taxon>
        <taxon>Burkholderiales</taxon>
        <taxon>Alcaligenaceae</taxon>
        <taxon>Orrella</taxon>
    </lineage>
</organism>
<keyword evidence="1" id="KW-0472">Membrane</keyword>
<dbReference type="Pfam" id="PF02308">
    <property type="entry name" value="MgtC"/>
    <property type="match status" value="1"/>
</dbReference>
<dbReference type="InterPro" id="IPR025105">
    <property type="entry name" value="DUF4010"/>
</dbReference>
<dbReference type="RefSeq" id="WP_243478984.1">
    <property type="nucleotide sequence ID" value="NZ_CP063982.1"/>
</dbReference>
<keyword evidence="1" id="KW-0812">Transmembrane</keyword>
<protein>
    <submittedName>
        <fullName evidence="4">MgtC/SapB family protein</fullName>
    </submittedName>
</protein>
<dbReference type="EMBL" id="CP063982">
    <property type="protein sequence ID" value="UOD50581.1"/>
    <property type="molecule type" value="Genomic_DNA"/>
</dbReference>
<dbReference type="InterPro" id="IPR049177">
    <property type="entry name" value="MgtC_SapB_SrpB_YhiD_N"/>
</dbReference>
<feature type="transmembrane region" description="Helical" evidence="1">
    <location>
        <begin position="313"/>
        <end position="332"/>
    </location>
</feature>
<feature type="transmembrane region" description="Helical" evidence="1">
    <location>
        <begin position="242"/>
        <end position="265"/>
    </location>
</feature>
<evidence type="ECO:0000313" key="5">
    <source>
        <dbReference type="Proteomes" id="UP000831607"/>
    </source>
</evidence>
<sequence>MNTVHFAFDVYLPGLAIALAIGLLIGAEREWSQRFEKTERVMAGIRTFGLLGLLGALAVVLTDVLGPYAWAGILLAVAMLVVAGYLAEARATGDWGMTTEVAMLITFGLGVLAVSGQAALAAGLGVLVAGLLSLKRVLHTQVHRLEPKEVSGALKLLFISVVMLPLLPDRIMGPLDVFNPYVIWWMVVAITGLGFVAYVSIKVAGAPSGVLLTSLLGGLVSSTAMTLTLARLAQRLSAIDTLSAGLLLTSALMFPRVLVVSSVLAPALMPMLLAPMLVATLVYLVGAAWLTWRGGSVKASTCDELDTSLQNPFEIGSALRFTLMLVVIMFAVELARRYFGDTGIWAMAAISGAADVDAITLSLSRLVGTEISATLASQGVLIAAISNSLVKLVLAGVIGGKAIAMRVTPFVVLAILAAVATIGFAH</sequence>
<name>A0ABY4AJX6_9BURK</name>
<feature type="transmembrane region" description="Helical" evidence="1">
    <location>
        <begin position="207"/>
        <end position="230"/>
    </location>
</feature>
<evidence type="ECO:0000259" key="3">
    <source>
        <dbReference type="Pfam" id="PF13194"/>
    </source>
</evidence>
<reference evidence="4 5" key="1">
    <citation type="submission" date="2020-11" db="EMBL/GenBank/DDBJ databases">
        <title>Algicoccus daihaiensis sp.nov., isolated from Daihai Lake in Inner Mongolia.</title>
        <authorList>
            <person name="Kai J."/>
        </authorList>
    </citation>
    <scope>NUCLEOTIDE SEQUENCE [LARGE SCALE GENOMIC DNA]</scope>
    <source>
        <strain evidence="5">f23</strain>
    </source>
</reference>
<feature type="transmembrane region" description="Helical" evidence="1">
    <location>
        <begin position="344"/>
        <end position="363"/>
    </location>
</feature>
<keyword evidence="5" id="KW-1185">Reference proteome</keyword>
<proteinExistence type="predicted"/>